<feature type="non-terminal residue" evidence="2">
    <location>
        <position position="268"/>
    </location>
</feature>
<feature type="transmembrane region" description="Helical" evidence="1">
    <location>
        <begin position="143"/>
        <end position="162"/>
    </location>
</feature>
<feature type="transmembrane region" description="Helical" evidence="1">
    <location>
        <begin position="75"/>
        <end position="94"/>
    </location>
</feature>
<reference evidence="2" key="1">
    <citation type="journal article" date="2014" name="PLoS ONE">
        <title>Transcriptome-Based Identification of ABC Transporters in the Western Tarnished Plant Bug Lygus hesperus.</title>
        <authorList>
            <person name="Hull J.J."/>
            <person name="Chaney K."/>
            <person name="Geib S.M."/>
            <person name="Fabrick J.A."/>
            <person name="Brent C.S."/>
            <person name="Walsh D."/>
            <person name="Lavine L.C."/>
        </authorList>
    </citation>
    <scope>NUCLEOTIDE SEQUENCE</scope>
</reference>
<organism evidence="2">
    <name type="scientific">Lygus hesperus</name>
    <name type="common">Western plant bug</name>
    <dbReference type="NCBI Taxonomy" id="30085"/>
    <lineage>
        <taxon>Eukaryota</taxon>
        <taxon>Metazoa</taxon>
        <taxon>Ecdysozoa</taxon>
        <taxon>Arthropoda</taxon>
        <taxon>Hexapoda</taxon>
        <taxon>Insecta</taxon>
        <taxon>Pterygota</taxon>
        <taxon>Neoptera</taxon>
        <taxon>Paraneoptera</taxon>
        <taxon>Hemiptera</taxon>
        <taxon>Heteroptera</taxon>
        <taxon>Panheteroptera</taxon>
        <taxon>Cimicomorpha</taxon>
        <taxon>Miridae</taxon>
        <taxon>Mirini</taxon>
        <taxon>Lygus</taxon>
    </lineage>
</organism>
<proteinExistence type="predicted"/>
<feature type="non-terminal residue" evidence="2">
    <location>
        <position position="1"/>
    </location>
</feature>
<evidence type="ECO:0000313" key="2">
    <source>
        <dbReference type="EMBL" id="JAG07757.1"/>
    </source>
</evidence>
<dbReference type="EMBL" id="GBHO01035847">
    <property type="protein sequence ID" value="JAG07757.1"/>
    <property type="molecule type" value="Transcribed_RNA"/>
</dbReference>
<evidence type="ECO:0000256" key="1">
    <source>
        <dbReference type="SAM" id="Phobius"/>
    </source>
</evidence>
<keyword evidence="1" id="KW-0472">Membrane</keyword>
<keyword evidence="1" id="KW-0812">Transmembrane</keyword>
<accession>A0A0A9WH34</accession>
<feature type="transmembrane region" description="Helical" evidence="1">
    <location>
        <begin position="114"/>
        <end position="136"/>
    </location>
</feature>
<name>A0A0A9WH34_LYGHE</name>
<reference evidence="2" key="2">
    <citation type="submission" date="2014-07" db="EMBL/GenBank/DDBJ databases">
        <authorList>
            <person name="Hull J."/>
        </authorList>
    </citation>
    <scope>NUCLEOTIDE SEQUENCE</scope>
</reference>
<dbReference type="AlphaFoldDB" id="A0A0A9WH34"/>
<keyword evidence="1" id="KW-1133">Transmembrane helix</keyword>
<feature type="transmembrane region" description="Helical" evidence="1">
    <location>
        <begin position="12"/>
        <end position="32"/>
    </location>
</feature>
<sequence length="268" mass="30062">IPGRPSGTFHELNFAIVLWVMFIPLLVTLVVLSERVKKHVTGDFVNEKGIQVLHGLYSDVRIQPPKRKGKSSIQVVFFILLLLPSLCLTSLGAALNNANSDEEAKEQSPVLKHISLTANVMIIPFTELVLTLVPMIKETFREILVVGFAHVINIAVLSLFVFRLDSMPVTPPNSMEVRKEFNDDRDAPERLRGDAEVCVDPERCSMPQPIAGKISFMVMTSADVTLHTLPKSFFDKVPLTLNAVHLVYGIYLMPGLKSEQKIQFYYQF</sequence>
<protein>
    <submittedName>
        <fullName evidence="2">Dorsal-ventral patterning protein Sog</fullName>
    </submittedName>
</protein>
<gene>
    <name evidence="2" type="primary">sog_4</name>
    <name evidence="2" type="ORF">CM83_99409</name>
</gene>